<dbReference type="GO" id="GO:0005739">
    <property type="term" value="C:mitochondrion"/>
    <property type="evidence" value="ECO:0007669"/>
    <property type="project" value="UniProtKB-SubCell"/>
</dbReference>
<evidence type="ECO:0008006" key="8">
    <source>
        <dbReference type="Google" id="ProtNLM"/>
    </source>
</evidence>
<organism evidence="6 7">
    <name type="scientific">Cyberlindnera jadinii (strain ATCC 18201 / CBS 1600 / BCRC 20928 / JCM 3617 / NBRC 0987 / NRRL Y-1542)</name>
    <name type="common">Torula yeast</name>
    <name type="synonym">Candida utilis</name>
    <dbReference type="NCBI Taxonomy" id="983966"/>
    <lineage>
        <taxon>Eukaryota</taxon>
        <taxon>Fungi</taxon>
        <taxon>Dikarya</taxon>
        <taxon>Ascomycota</taxon>
        <taxon>Saccharomycotina</taxon>
        <taxon>Saccharomycetes</taxon>
        <taxon>Phaffomycetales</taxon>
        <taxon>Phaffomycetaceae</taxon>
        <taxon>Cyberlindnera</taxon>
    </lineage>
</organism>
<dbReference type="PANTHER" id="PTHR13126:SF0">
    <property type="entry name" value="ATP SYNTHASE MITOCHONDRIAL F1 COMPLEX ASSEMBLY FACTOR 1"/>
    <property type="match status" value="1"/>
</dbReference>
<dbReference type="EMBL" id="CDQK01000003">
    <property type="protein sequence ID" value="CEP22133.1"/>
    <property type="molecule type" value="Genomic_DNA"/>
</dbReference>
<evidence type="ECO:0000313" key="7">
    <source>
        <dbReference type="Proteomes" id="UP000038830"/>
    </source>
</evidence>
<protein>
    <recommendedName>
        <fullName evidence="8">ATP11-domain-containing protein</fullName>
    </recommendedName>
</protein>
<evidence type="ECO:0000256" key="2">
    <source>
        <dbReference type="ARBA" id="ARBA00009116"/>
    </source>
</evidence>
<sequence>MIPVIRARALCLRPFLARGAVCTSIHLQKASKEPVERYKEQLQRKAHEMGASSIEELKEKMKDVISEKRKEFDRVDPLKELEEFERKAAMEAQEKVGREGKIRDPRAPGIPEKPYKTMDSFIDVTKIKELTPQEIEVIWKARFYNKDDTLISVVPAEAFQKMIKNARENPTFVLPLPRNDDGIEMHYVQWAFVGPDTVHCMFTTLLEFKTHGEFARPHTTVSFHTELEDAKGIVLMNGTVEKESAMKLPEAQLLLLNVQRFYGAMADTAVSQRRLQLLRDFTSGSPNFNVDKLVEEAQSLEN</sequence>
<dbReference type="GO" id="GO:0033615">
    <property type="term" value="P:mitochondrial proton-transporting ATP synthase complex assembly"/>
    <property type="evidence" value="ECO:0007669"/>
    <property type="project" value="TreeGrafter"/>
</dbReference>
<feature type="region of interest" description="Disordered" evidence="5">
    <location>
        <begin position="92"/>
        <end position="111"/>
    </location>
</feature>
<proteinExistence type="inferred from homology"/>
<comment type="subcellular location">
    <subcellularLocation>
        <location evidence="1">Mitochondrion</location>
    </subcellularLocation>
</comment>
<evidence type="ECO:0000256" key="3">
    <source>
        <dbReference type="ARBA" id="ARBA00022946"/>
    </source>
</evidence>
<name>A0A0H5C2P4_CYBJN</name>
<feature type="compositionally biased region" description="Basic and acidic residues" evidence="5">
    <location>
        <begin position="92"/>
        <end position="106"/>
    </location>
</feature>
<gene>
    <name evidence="6" type="ORF">BN1211_2409</name>
</gene>
<evidence type="ECO:0000256" key="5">
    <source>
        <dbReference type="SAM" id="MobiDB-lite"/>
    </source>
</evidence>
<reference evidence="7" key="1">
    <citation type="journal article" date="2015" name="J. Biotechnol.">
        <title>The structure of the Cyberlindnera jadinii genome and its relation to Candida utilis analyzed by the occurrence of single nucleotide polymorphisms.</title>
        <authorList>
            <person name="Rupp O."/>
            <person name="Brinkrolf K."/>
            <person name="Buerth C."/>
            <person name="Kunigo M."/>
            <person name="Schneider J."/>
            <person name="Jaenicke S."/>
            <person name="Goesmann A."/>
            <person name="Puehler A."/>
            <person name="Jaeger K.-E."/>
            <person name="Ernst J.F."/>
        </authorList>
    </citation>
    <scope>NUCLEOTIDE SEQUENCE [LARGE SCALE GENOMIC DNA]</scope>
    <source>
        <strain evidence="7">ATCC 18201 / CBS 1600 / BCRC 20928 / JCM 3617 / NBRC 0987 / NRRL Y-1542</strain>
    </source>
</reference>
<comment type="similarity">
    <text evidence="2">Belongs to the ATP11 family.</text>
</comment>
<dbReference type="Proteomes" id="UP000038830">
    <property type="component" value="Unassembled WGS sequence"/>
</dbReference>
<evidence type="ECO:0000256" key="4">
    <source>
        <dbReference type="ARBA" id="ARBA00023128"/>
    </source>
</evidence>
<dbReference type="Pfam" id="PF06644">
    <property type="entry name" value="ATP11"/>
    <property type="match status" value="1"/>
</dbReference>
<evidence type="ECO:0000256" key="1">
    <source>
        <dbReference type="ARBA" id="ARBA00004173"/>
    </source>
</evidence>
<evidence type="ECO:0000313" key="6">
    <source>
        <dbReference type="EMBL" id="CEP22133.1"/>
    </source>
</evidence>
<accession>A0A0H5C2P4</accession>
<dbReference type="PANTHER" id="PTHR13126">
    <property type="entry name" value="CHAPERONE ATP11"/>
    <property type="match status" value="1"/>
</dbReference>
<keyword evidence="4" id="KW-0496">Mitochondrion</keyword>
<keyword evidence="3" id="KW-0809">Transit peptide</keyword>
<dbReference type="InterPro" id="IPR010591">
    <property type="entry name" value="ATP11"/>
</dbReference>
<dbReference type="AlphaFoldDB" id="A0A0H5C2P4"/>